<sequence length="112" mass="12294">MSPHPTRRFRAVAPLLIQALVLLAFASRAAMTPSLDAMSASRPRDLMELGQLLVDGGVWQARRLMPQEWVKQLMAPDDGITSVMGVPLRDWQSLLAVPKLVGSCESYTATPH</sequence>
<keyword evidence="1" id="KW-0732">Signal</keyword>
<evidence type="ECO:0000256" key="1">
    <source>
        <dbReference type="SAM" id="SignalP"/>
    </source>
</evidence>
<dbReference type="AlphaFoldDB" id="A0A540X1V7"/>
<dbReference type="EMBL" id="VIFM01000048">
    <property type="protein sequence ID" value="TQF15238.1"/>
    <property type="molecule type" value="Genomic_DNA"/>
</dbReference>
<name>A0A540X1V7_9BACT</name>
<reference evidence="2 3" key="1">
    <citation type="submission" date="2019-06" db="EMBL/GenBank/DDBJ databases">
        <authorList>
            <person name="Livingstone P."/>
            <person name="Whitworth D."/>
        </authorList>
    </citation>
    <scope>NUCLEOTIDE SEQUENCE [LARGE SCALE GENOMIC DNA]</scope>
    <source>
        <strain evidence="2 3">AM401</strain>
    </source>
</reference>
<dbReference type="SUPFAM" id="SSF56601">
    <property type="entry name" value="beta-lactamase/transpeptidase-like"/>
    <property type="match status" value="1"/>
</dbReference>
<feature type="chain" id="PRO_5021912249" evidence="1">
    <location>
        <begin position="27"/>
        <end position="112"/>
    </location>
</feature>
<accession>A0A540X1V7</accession>
<evidence type="ECO:0000313" key="3">
    <source>
        <dbReference type="Proteomes" id="UP000315369"/>
    </source>
</evidence>
<dbReference type="Gene3D" id="3.40.710.10">
    <property type="entry name" value="DD-peptidase/beta-lactamase superfamily"/>
    <property type="match status" value="1"/>
</dbReference>
<evidence type="ECO:0000313" key="2">
    <source>
        <dbReference type="EMBL" id="TQF15238.1"/>
    </source>
</evidence>
<feature type="signal peptide" evidence="1">
    <location>
        <begin position="1"/>
        <end position="26"/>
    </location>
</feature>
<dbReference type="RefSeq" id="WP_141643101.1">
    <property type="nucleotide sequence ID" value="NZ_VIFM01000048.1"/>
</dbReference>
<dbReference type="Proteomes" id="UP000315369">
    <property type="component" value="Unassembled WGS sequence"/>
</dbReference>
<protein>
    <submittedName>
        <fullName evidence="2">Uncharacterized protein</fullName>
    </submittedName>
</protein>
<comment type="caution">
    <text evidence="2">The sequence shown here is derived from an EMBL/GenBank/DDBJ whole genome shotgun (WGS) entry which is preliminary data.</text>
</comment>
<proteinExistence type="predicted"/>
<organism evidence="2 3">
    <name type="scientific">Myxococcus llanfairpwllgwyngyllgogerychwyrndrobwllllantysiliogogogochensis</name>
    <dbReference type="NCBI Taxonomy" id="2590453"/>
    <lineage>
        <taxon>Bacteria</taxon>
        <taxon>Pseudomonadati</taxon>
        <taxon>Myxococcota</taxon>
        <taxon>Myxococcia</taxon>
        <taxon>Myxococcales</taxon>
        <taxon>Cystobacterineae</taxon>
        <taxon>Myxococcaceae</taxon>
        <taxon>Myxococcus</taxon>
    </lineage>
</organism>
<dbReference type="OrthoDB" id="6963107at2"/>
<dbReference type="InterPro" id="IPR012338">
    <property type="entry name" value="Beta-lactam/transpept-like"/>
</dbReference>
<gene>
    <name evidence="2" type="ORF">FJV41_14705</name>
</gene>
<keyword evidence="3" id="KW-1185">Reference proteome</keyword>